<dbReference type="Proteomes" id="UP001204953">
    <property type="component" value="Unassembled WGS sequence"/>
</dbReference>
<dbReference type="AlphaFoldDB" id="A0AAE3GPL9"/>
<evidence type="ECO:0000313" key="1">
    <source>
        <dbReference type="EMBL" id="MCP2727503.1"/>
    </source>
</evidence>
<sequence length="61" mass="6907">MFNLTFTRNLIATTLVLTLLSLGLAEIYDHPETTAKDNRFQPIGDGMKVVAVMKAQQLRYH</sequence>
<dbReference type="EMBL" id="JAMZMM010000017">
    <property type="protein sequence ID" value="MCP2727503.1"/>
    <property type="molecule type" value="Genomic_DNA"/>
</dbReference>
<proteinExistence type="predicted"/>
<name>A0AAE3GPL9_9CYAN</name>
<organism evidence="1 2">
    <name type="scientific">Limnofasciculus baicalensis BBK-W-15</name>
    <dbReference type="NCBI Taxonomy" id="2699891"/>
    <lineage>
        <taxon>Bacteria</taxon>
        <taxon>Bacillati</taxon>
        <taxon>Cyanobacteriota</taxon>
        <taxon>Cyanophyceae</taxon>
        <taxon>Coleofasciculales</taxon>
        <taxon>Coleofasciculaceae</taxon>
        <taxon>Limnofasciculus</taxon>
        <taxon>Limnofasciculus baicalensis</taxon>
    </lineage>
</organism>
<protein>
    <submittedName>
        <fullName evidence="1">Uncharacterized protein</fullName>
    </submittedName>
</protein>
<reference evidence="1" key="1">
    <citation type="submission" date="2022-06" db="EMBL/GenBank/DDBJ databases">
        <title>New cyanobacteria of genus Symplocastrum in benthos of Lake Baikal.</title>
        <authorList>
            <person name="Sorokovikova E."/>
            <person name="Tikhonova I."/>
            <person name="Krasnopeev A."/>
            <person name="Evseev P."/>
            <person name="Gladkikh A."/>
            <person name="Belykh O."/>
        </authorList>
    </citation>
    <scope>NUCLEOTIDE SEQUENCE</scope>
    <source>
        <strain evidence="1">BBK-W-15</strain>
    </source>
</reference>
<gene>
    <name evidence="1" type="ORF">NJ959_03315</name>
</gene>
<accession>A0AAE3GPL9</accession>
<evidence type="ECO:0000313" key="2">
    <source>
        <dbReference type="Proteomes" id="UP001204953"/>
    </source>
</evidence>
<keyword evidence="2" id="KW-1185">Reference proteome</keyword>
<comment type="caution">
    <text evidence="1">The sequence shown here is derived from an EMBL/GenBank/DDBJ whole genome shotgun (WGS) entry which is preliminary data.</text>
</comment>
<dbReference type="RefSeq" id="WP_254010319.1">
    <property type="nucleotide sequence ID" value="NZ_JAMZMM010000017.1"/>
</dbReference>